<accession>A0A6A4VHS9</accession>
<dbReference type="InterPro" id="IPR011990">
    <property type="entry name" value="TPR-like_helical_dom_sf"/>
</dbReference>
<dbReference type="InterPro" id="IPR018170">
    <property type="entry name" value="Aldo/ket_reductase_CS"/>
</dbReference>
<organism evidence="2 3">
    <name type="scientific">Amphibalanus amphitrite</name>
    <name type="common">Striped barnacle</name>
    <name type="synonym">Balanus amphitrite</name>
    <dbReference type="NCBI Taxonomy" id="1232801"/>
    <lineage>
        <taxon>Eukaryota</taxon>
        <taxon>Metazoa</taxon>
        <taxon>Ecdysozoa</taxon>
        <taxon>Arthropoda</taxon>
        <taxon>Crustacea</taxon>
        <taxon>Multicrustacea</taxon>
        <taxon>Cirripedia</taxon>
        <taxon>Thoracica</taxon>
        <taxon>Thoracicalcarea</taxon>
        <taxon>Balanomorpha</taxon>
        <taxon>Balanoidea</taxon>
        <taxon>Balanidae</taxon>
        <taxon>Amphibalaninae</taxon>
        <taxon>Amphibalanus</taxon>
    </lineage>
</organism>
<keyword evidence="3" id="KW-1185">Reference proteome</keyword>
<feature type="domain" description="NADP-dependent oxidoreductase" evidence="1">
    <location>
        <begin position="245"/>
        <end position="406"/>
    </location>
</feature>
<dbReference type="InterPro" id="IPR020471">
    <property type="entry name" value="AKR"/>
</dbReference>
<dbReference type="SUPFAM" id="SSF51430">
    <property type="entry name" value="NAD(P)-linked oxidoreductase"/>
    <property type="match status" value="1"/>
</dbReference>
<dbReference type="PROSITE" id="PS00062">
    <property type="entry name" value="ALDOKETO_REDUCTASE_2"/>
    <property type="match status" value="1"/>
</dbReference>
<feature type="domain" description="NADP-dependent oxidoreductase" evidence="1">
    <location>
        <begin position="160"/>
        <end position="227"/>
    </location>
</feature>
<gene>
    <name evidence="2" type="primary">AKR1B1_1</name>
    <name evidence="2" type="ORF">FJT64_009312</name>
</gene>
<dbReference type="Pfam" id="PF00248">
    <property type="entry name" value="Aldo_ket_red"/>
    <property type="match status" value="2"/>
</dbReference>
<dbReference type="PROSITE" id="PS00063">
    <property type="entry name" value="ALDOKETO_REDUCTASE_3"/>
    <property type="match status" value="1"/>
</dbReference>
<dbReference type="SUPFAM" id="SSF48452">
    <property type="entry name" value="TPR-like"/>
    <property type="match status" value="1"/>
</dbReference>
<dbReference type="Proteomes" id="UP000440578">
    <property type="component" value="Unassembled WGS sequence"/>
</dbReference>
<evidence type="ECO:0000313" key="3">
    <source>
        <dbReference type="Proteomes" id="UP000440578"/>
    </source>
</evidence>
<dbReference type="AlphaFoldDB" id="A0A6A4VHS9"/>
<dbReference type="PANTHER" id="PTHR11732">
    <property type="entry name" value="ALDO/KETO REDUCTASE"/>
    <property type="match status" value="1"/>
</dbReference>
<sequence>MYATFLFFRVTMSSKSDKNSGNSDKELAVKAKSEFNKGNYGNCVQILEKLTADKSCDVKLAHNKAVAEFYKGGLKKTESFQKALKAIFEKAKLRPERLETLEDVDTCVLYYNYAVILYHLRQYRAALGIVSKISRYIEPLVEPAMVPSVELNNGRKMPLLGLGCWQAPGDEVAAAVEAALLAGYRHIDTAYNYLNEDGVGRGIKAAIASGKVKRSDIFVVTKLPNIGMQAGKDVFPFENGKLLMDFSTDLIAIWKEMERMVSLGLTKSIGVSNFTVKQVRKILANAKIPPAVQQVECHVYFQQTEMREMCKQHNIAFTSYSSLGSPGSKMFMEKMGMKVELPDLLNNPVVRLVAEKHNRTAAQVLLRFLVQQDIIVIPKSVKVERIKQNGDLFSFKLDEVDMGALRLLDQGEAGRIVRMKDLFPNSDMHPEAPH</sequence>
<dbReference type="InterPro" id="IPR023210">
    <property type="entry name" value="NADP_OxRdtase_dom"/>
</dbReference>
<comment type="caution">
    <text evidence="2">The sequence shown here is derived from an EMBL/GenBank/DDBJ whole genome shotgun (WGS) entry which is preliminary data.</text>
</comment>
<dbReference type="GO" id="GO:0016491">
    <property type="term" value="F:oxidoreductase activity"/>
    <property type="evidence" value="ECO:0007669"/>
    <property type="project" value="InterPro"/>
</dbReference>
<dbReference type="OrthoDB" id="25157at2759"/>
<evidence type="ECO:0000259" key="1">
    <source>
        <dbReference type="Pfam" id="PF00248"/>
    </source>
</evidence>
<evidence type="ECO:0000313" key="2">
    <source>
        <dbReference type="EMBL" id="KAF0292689.1"/>
    </source>
</evidence>
<reference evidence="2 3" key="1">
    <citation type="submission" date="2019-07" db="EMBL/GenBank/DDBJ databases">
        <title>Draft genome assembly of a fouling barnacle, Amphibalanus amphitrite (Darwin, 1854): The first reference genome for Thecostraca.</title>
        <authorList>
            <person name="Kim W."/>
        </authorList>
    </citation>
    <scope>NUCLEOTIDE SEQUENCE [LARGE SCALE GENOMIC DNA]</scope>
    <source>
        <strain evidence="2">SNU_AA5</strain>
        <tissue evidence="2">Soma without cirri and trophi</tissue>
    </source>
</reference>
<dbReference type="EMBL" id="VIIS01001799">
    <property type="protein sequence ID" value="KAF0292689.1"/>
    <property type="molecule type" value="Genomic_DNA"/>
</dbReference>
<name>A0A6A4VHS9_AMPAM</name>
<dbReference type="Gene3D" id="3.20.20.100">
    <property type="entry name" value="NADP-dependent oxidoreductase domain"/>
    <property type="match status" value="2"/>
</dbReference>
<proteinExistence type="predicted"/>
<dbReference type="InterPro" id="IPR036812">
    <property type="entry name" value="NAD(P)_OxRdtase_dom_sf"/>
</dbReference>
<dbReference type="PRINTS" id="PR00069">
    <property type="entry name" value="ALDKETRDTASE"/>
</dbReference>
<dbReference type="PROSITE" id="PS00798">
    <property type="entry name" value="ALDOKETO_REDUCTASE_1"/>
    <property type="match status" value="1"/>
</dbReference>
<protein>
    <submittedName>
        <fullName evidence="2">Aldose reductase</fullName>
    </submittedName>
</protein>
<dbReference type="Gene3D" id="1.25.40.10">
    <property type="entry name" value="Tetratricopeptide repeat domain"/>
    <property type="match status" value="1"/>
</dbReference>